<evidence type="ECO:0000256" key="5">
    <source>
        <dbReference type="HAMAP-Rule" id="MF_00340"/>
    </source>
</evidence>
<dbReference type="SUPFAM" id="SSF57829">
    <property type="entry name" value="Zn-binding ribosomal proteins"/>
    <property type="match status" value="1"/>
</dbReference>
<dbReference type="GO" id="GO:0003735">
    <property type="term" value="F:structural constituent of ribosome"/>
    <property type="evidence" value="ECO:0007669"/>
    <property type="project" value="InterPro"/>
</dbReference>
<dbReference type="Pfam" id="PF01783">
    <property type="entry name" value="Ribosomal_L32p"/>
    <property type="match status" value="1"/>
</dbReference>
<sequence length="74" mass="8624">MAEPKKKLSRTRSGNRRSHDFLKKIDVGVCPKCKANILPHHVCQSCGYYNNEKVLKIEKERLAEVKQKEELQDE</sequence>
<dbReference type="NCBIfam" id="TIGR01031">
    <property type="entry name" value="rpmF_bact"/>
    <property type="match status" value="1"/>
</dbReference>
<evidence type="ECO:0000256" key="1">
    <source>
        <dbReference type="ARBA" id="ARBA00008560"/>
    </source>
</evidence>
<evidence type="ECO:0000313" key="6">
    <source>
        <dbReference type="EMBL" id="OQA51962.1"/>
    </source>
</evidence>
<dbReference type="PANTHER" id="PTHR35534">
    <property type="entry name" value="50S RIBOSOMAL PROTEIN L32"/>
    <property type="match status" value="1"/>
</dbReference>
<keyword evidence="3 5" id="KW-0687">Ribonucleoprotein</keyword>
<accession>A0A1V5SD53</accession>
<comment type="similarity">
    <text evidence="1 5">Belongs to the bacterial ribosomal protein bL32 family.</text>
</comment>
<evidence type="ECO:0000256" key="3">
    <source>
        <dbReference type="ARBA" id="ARBA00023274"/>
    </source>
</evidence>
<evidence type="ECO:0000256" key="2">
    <source>
        <dbReference type="ARBA" id="ARBA00022980"/>
    </source>
</evidence>
<proteinExistence type="inferred from homology"/>
<dbReference type="GO" id="GO:0006412">
    <property type="term" value="P:translation"/>
    <property type="evidence" value="ECO:0007669"/>
    <property type="project" value="UniProtKB-UniRule"/>
</dbReference>
<reference evidence="6" key="1">
    <citation type="submission" date="2017-02" db="EMBL/GenBank/DDBJ databases">
        <title>Delving into the versatile metabolic prowess of the omnipresent phylum Bacteroidetes.</title>
        <authorList>
            <person name="Nobu M.K."/>
            <person name="Mei R."/>
            <person name="Narihiro T."/>
            <person name="Kuroda K."/>
            <person name="Liu W.-T."/>
        </authorList>
    </citation>
    <scope>NUCLEOTIDE SEQUENCE</scope>
    <source>
        <strain evidence="6">ADurb.Bin280</strain>
    </source>
</reference>
<keyword evidence="2 5" id="KW-0689">Ribosomal protein</keyword>
<protein>
    <recommendedName>
        <fullName evidence="4 5">Large ribosomal subunit protein bL32</fullName>
    </recommendedName>
</protein>
<dbReference type="InterPro" id="IPR002677">
    <property type="entry name" value="Ribosomal_bL32"/>
</dbReference>
<dbReference type="PANTHER" id="PTHR35534:SF1">
    <property type="entry name" value="LARGE RIBOSOMAL SUBUNIT PROTEIN BL32"/>
    <property type="match status" value="1"/>
</dbReference>
<evidence type="ECO:0000256" key="4">
    <source>
        <dbReference type="ARBA" id="ARBA00035178"/>
    </source>
</evidence>
<dbReference type="InterPro" id="IPR044957">
    <property type="entry name" value="Ribosomal_bL32_bact"/>
</dbReference>
<gene>
    <name evidence="5 6" type="primary">rpmF</name>
    <name evidence="6" type="ORF">BWY43_00718</name>
</gene>
<comment type="caution">
    <text evidence="6">The sequence shown here is derived from an EMBL/GenBank/DDBJ whole genome shotgun (WGS) entry which is preliminary data.</text>
</comment>
<dbReference type="EMBL" id="MWBO01000054">
    <property type="protein sequence ID" value="OQA51962.1"/>
    <property type="molecule type" value="Genomic_DNA"/>
</dbReference>
<dbReference type="GO" id="GO:0015934">
    <property type="term" value="C:large ribosomal subunit"/>
    <property type="evidence" value="ECO:0007669"/>
    <property type="project" value="InterPro"/>
</dbReference>
<dbReference type="InterPro" id="IPR011332">
    <property type="entry name" value="Ribosomal_zn-bd"/>
</dbReference>
<name>A0A1V5SD53_9BACT</name>
<organism evidence="6">
    <name type="scientific">candidate division WS2 bacterium ADurb.Bin280</name>
    <dbReference type="NCBI Taxonomy" id="1852829"/>
    <lineage>
        <taxon>Bacteria</taxon>
        <taxon>candidate division WS2</taxon>
    </lineage>
</organism>
<dbReference type="Proteomes" id="UP000485367">
    <property type="component" value="Unassembled WGS sequence"/>
</dbReference>
<dbReference type="HAMAP" id="MF_00340">
    <property type="entry name" value="Ribosomal_bL32"/>
    <property type="match status" value="1"/>
</dbReference>
<dbReference type="AlphaFoldDB" id="A0A1V5SD53"/>